<feature type="domain" description="Transposase IS200-like" evidence="1">
    <location>
        <begin position="9"/>
        <end position="137"/>
    </location>
</feature>
<dbReference type="SUPFAM" id="SSF143422">
    <property type="entry name" value="Transposase IS200-like"/>
    <property type="match status" value="1"/>
</dbReference>
<comment type="caution">
    <text evidence="2">The sequence shown here is derived from an EMBL/GenBank/DDBJ whole genome shotgun (WGS) entry which is preliminary data.</text>
</comment>
<dbReference type="EMBL" id="JACOFW010000003">
    <property type="protein sequence ID" value="MBC3806436.1"/>
    <property type="molecule type" value="Genomic_DNA"/>
</dbReference>
<dbReference type="RefSeq" id="WP_186921508.1">
    <property type="nucleotide sequence ID" value="NZ_JACOFW010000003.1"/>
</dbReference>
<accession>A0ABR6X0N8</accession>
<protein>
    <submittedName>
        <fullName evidence="2">Transposase</fullName>
    </submittedName>
</protein>
<reference evidence="2 3" key="1">
    <citation type="submission" date="2020-08" db="EMBL/GenBank/DDBJ databases">
        <title>Novel species isolated from subtropical streams in China.</title>
        <authorList>
            <person name="Lu H."/>
        </authorList>
    </citation>
    <scope>NUCLEOTIDE SEQUENCE [LARGE SCALE GENOMIC DNA]</scope>
    <source>
        <strain evidence="2 3">KACC 16656</strain>
    </source>
</reference>
<proteinExistence type="predicted"/>
<dbReference type="InterPro" id="IPR002686">
    <property type="entry name" value="Transposase_17"/>
</dbReference>
<dbReference type="SMART" id="SM01321">
    <property type="entry name" value="Y1_Tnp"/>
    <property type="match status" value="1"/>
</dbReference>
<dbReference type="InterPro" id="IPR052715">
    <property type="entry name" value="RAYT_transposase"/>
</dbReference>
<gene>
    <name evidence="2" type="ORF">H8K52_03615</name>
</gene>
<dbReference type="PANTHER" id="PTHR36966">
    <property type="entry name" value="REP-ASSOCIATED TYROSINE TRANSPOSASE"/>
    <property type="match status" value="1"/>
</dbReference>
<name>A0ABR6X0N8_9BURK</name>
<evidence type="ECO:0000313" key="2">
    <source>
        <dbReference type="EMBL" id="MBC3806436.1"/>
    </source>
</evidence>
<dbReference type="Pfam" id="PF01797">
    <property type="entry name" value="Y1_Tnp"/>
    <property type="match status" value="1"/>
</dbReference>
<sequence length="175" mass="21007">MSRYRRSLLAGGTYFFTVVTYRRQAILCDEMLRNALRSAIESVRASRPFTIDAWVLLPDHLHCIWTLPEGDADFSARWMMIKRKVSIACAAQYKRAEWLTASKQKHRESTIWQRRFWEHQIRDDEDYTKHLDYLHYNPVKHGLINQAKDWQYSSFHRYAKSGLYDENWERSIDLS</sequence>
<dbReference type="PANTHER" id="PTHR36966:SF1">
    <property type="entry name" value="REP-ASSOCIATED TYROSINE TRANSPOSASE"/>
    <property type="match status" value="1"/>
</dbReference>
<dbReference type="Gene3D" id="3.30.70.1290">
    <property type="entry name" value="Transposase IS200-like"/>
    <property type="match status" value="1"/>
</dbReference>
<evidence type="ECO:0000313" key="3">
    <source>
        <dbReference type="Proteomes" id="UP000648257"/>
    </source>
</evidence>
<keyword evidence="3" id="KW-1185">Reference proteome</keyword>
<dbReference type="InterPro" id="IPR036515">
    <property type="entry name" value="Transposase_17_sf"/>
</dbReference>
<dbReference type="NCBIfam" id="NF047646">
    <property type="entry name" value="REP_Tyr_transpos"/>
    <property type="match status" value="1"/>
</dbReference>
<dbReference type="Proteomes" id="UP000648257">
    <property type="component" value="Unassembled WGS sequence"/>
</dbReference>
<evidence type="ECO:0000259" key="1">
    <source>
        <dbReference type="SMART" id="SM01321"/>
    </source>
</evidence>
<organism evidence="2 3">
    <name type="scientific">Undibacterium seohonense</name>
    <dbReference type="NCBI Taxonomy" id="1344950"/>
    <lineage>
        <taxon>Bacteria</taxon>
        <taxon>Pseudomonadati</taxon>
        <taxon>Pseudomonadota</taxon>
        <taxon>Betaproteobacteria</taxon>
        <taxon>Burkholderiales</taxon>
        <taxon>Oxalobacteraceae</taxon>
        <taxon>Undibacterium</taxon>
    </lineage>
</organism>